<comment type="caution">
    <text evidence="3">The sequence shown here is derived from an EMBL/GenBank/DDBJ whole genome shotgun (WGS) entry which is preliminary data.</text>
</comment>
<evidence type="ECO:0000313" key="3">
    <source>
        <dbReference type="EMBL" id="GAA5070544.1"/>
    </source>
</evidence>
<dbReference type="PANTHER" id="PTHR43179">
    <property type="entry name" value="RHAMNOSYLTRANSFERASE WBBL"/>
    <property type="match status" value="1"/>
</dbReference>
<dbReference type="SUPFAM" id="SSF53335">
    <property type="entry name" value="S-adenosyl-L-methionine-dependent methyltransferases"/>
    <property type="match status" value="1"/>
</dbReference>
<dbReference type="Pfam" id="PF08241">
    <property type="entry name" value="Methyltransf_11"/>
    <property type="match status" value="1"/>
</dbReference>
<evidence type="ECO:0000259" key="2">
    <source>
        <dbReference type="Pfam" id="PF08241"/>
    </source>
</evidence>
<dbReference type="SUPFAM" id="SSF53756">
    <property type="entry name" value="UDP-Glycosyltransferase/glycogen phosphorylase"/>
    <property type="match status" value="1"/>
</dbReference>
<protein>
    <recommendedName>
        <fullName evidence="5">Glycosyltransferase</fullName>
    </recommendedName>
</protein>
<evidence type="ECO:0000313" key="4">
    <source>
        <dbReference type="Proteomes" id="UP001501083"/>
    </source>
</evidence>
<dbReference type="PANTHER" id="PTHR43179:SF7">
    <property type="entry name" value="RHAMNOSYLTRANSFERASE WBBL"/>
    <property type="match status" value="1"/>
</dbReference>
<name>A0ABP9L3X5_9GAMM</name>
<dbReference type="InterPro" id="IPR029063">
    <property type="entry name" value="SAM-dependent_MTases_sf"/>
</dbReference>
<keyword evidence="4" id="KW-1185">Reference proteome</keyword>
<sequence>MDFTGERFLPTEVGELSMEHWHRYGWCSPVLKGLKVLDVACGEGYGSALLARSAAQVVGVDISGEAVAHARAAYGDIGNLSFEQASATALPFEDASFDAVVSFETLEHLHEQDEMLAQIRRVLKPDGVLIISSPNKAIYSDRRNFVNEFHVKELYFDELDDLLHRYFPAVSYYGQRILSASAVLPLDGSRDDYQACAVGEGDVEYRTAAGGDAVYFLAVCAQSEQSIARMPASVFSDDRVDLSAQHEGIARWAVGLDKELEDLRRKYQSLHREFDERSVWAVSLDKEGQALRSQLEDAMAGSAYRDEQIRDLTLDADRAKQRYLVLSQQHVELAKRAAKLTRMLANGSTVAKYERNREQKLNSRVSELEATISLMTQSHSWRITKPLRFAARLARGDWRGVAEALRKSGLADSPYLQPLRDPVRRFLMKRSQHRTPIQTSLDEIMRDPQPVLEMLAFEEPAQPLVSIVIPTYGQLEHTLACLKSIAAHTTVPYEVIVAEDASGDQRIHELKQIPGLRYHVWPENLGFIRSCNRAAELARGRYLCFLNNDTEVASGWMDAILEVFDQHSDAGMVGAKLVYPDGRLQEAGGILWKDASAWNYGRLQDPDAPQFNYVRRVDYCSGACLLLPTGLFREFGGFDPLYVPAYCEDSDLAFKVRASGRETYYTPFAQVVHHEGVSHGTDTASGVKAYQPINQGKFAQRWGQELSRHFANGEHVVRARDRAFDRPVVLVVDHYVPQPDRDAGSRTMVAFIDRLLEAGCVVKLWPDNLHYDASYTQALQKKGVEVVYGAQWIGNFEDYLGEIGQDLDAVLLSRPHVAEKFLGVVREKTRARVVYYGHDLHFRRMQLERRMSGADGESNDAEAARVEKLERALWRKADVVLYPSQCEADDARSLEPGIDARAITPYAFGEFVVPTSTDGRRDLLFVAGFGHPPNVDAAKWLVGEVMPLVWEHHPSVRLALVGSNPTDEVKALASAQVEVTGYVDDAELMRRYRGARVAVVPLRFGAGVKSKVVEALQQGLPLVTTSVGAQGLPGVDRVCEIHDTPAPLASAIVSLLLDDARWLELARAGADYAEGSFSRGAMAKTLLDSLGLAEGNRP</sequence>
<accession>A0ABP9L3X5</accession>
<dbReference type="Pfam" id="PF13692">
    <property type="entry name" value="Glyco_trans_1_4"/>
    <property type="match status" value="1"/>
</dbReference>
<dbReference type="InterPro" id="IPR029044">
    <property type="entry name" value="Nucleotide-diphossugar_trans"/>
</dbReference>
<dbReference type="Gene3D" id="3.40.50.2000">
    <property type="entry name" value="Glycogen Phosphorylase B"/>
    <property type="match status" value="1"/>
</dbReference>
<dbReference type="InterPro" id="IPR001173">
    <property type="entry name" value="Glyco_trans_2-like"/>
</dbReference>
<dbReference type="EMBL" id="BAABKY010000001">
    <property type="protein sequence ID" value="GAA5070544.1"/>
    <property type="molecule type" value="Genomic_DNA"/>
</dbReference>
<dbReference type="CDD" id="cd02440">
    <property type="entry name" value="AdoMet_MTases"/>
    <property type="match status" value="1"/>
</dbReference>
<dbReference type="RefSeq" id="WP_233264038.1">
    <property type="nucleotide sequence ID" value="NZ_BAABKY010000001.1"/>
</dbReference>
<evidence type="ECO:0008006" key="5">
    <source>
        <dbReference type="Google" id="ProtNLM"/>
    </source>
</evidence>
<dbReference type="CDD" id="cd04186">
    <property type="entry name" value="GT_2_like_c"/>
    <property type="match status" value="1"/>
</dbReference>
<dbReference type="Proteomes" id="UP001501083">
    <property type="component" value="Unassembled WGS sequence"/>
</dbReference>
<organism evidence="3 4">
    <name type="scientific">Lysobacter panacisoli</name>
    <dbReference type="NCBI Taxonomy" id="1255263"/>
    <lineage>
        <taxon>Bacteria</taxon>
        <taxon>Pseudomonadati</taxon>
        <taxon>Pseudomonadota</taxon>
        <taxon>Gammaproteobacteria</taxon>
        <taxon>Lysobacterales</taxon>
        <taxon>Lysobacteraceae</taxon>
        <taxon>Lysobacter</taxon>
    </lineage>
</organism>
<dbReference type="Gene3D" id="3.90.550.10">
    <property type="entry name" value="Spore Coat Polysaccharide Biosynthesis Protein SpsA, Chain A"/>
    <property type="match status" value="1"/>
</dbReference>
<evidence type="ECO:0000259" key="1">
    <source>
        <dbReference type="Pfam" id="PF00535"/>
    </source>
</evidence>
<dbReference type="InterPro" id="IPR013216">
    <property type="entry name" value="Methyltransf_11"/>
</dbReference>
<dbReference type="CDD" id="cd03801">
    <property type="entry name" value="GT4_PimA-like"/>
    <property type="match status" value="1"/>
</dbReference>
<dbReference type="Pfam" id="PF00535">
    <property type="entry name" value="Glycos_transf_2"/>
    <property type="match status" value="1"/>
</dbReference>
<reference evidence="4" key="1">
    <citation type="journal article" date="2019" name="Int. J. Syst. Evol. Microbiol.">
        <title>The Global Catalogue of Microorganisms (GCM) 10K type strain sequencing project: providing services to taxonomists for standard genome sequencing and annotation.</title>
        <authorList>
            <consortium name="The Broad Institute Genomics Platform"/>
            <consortium name="The Broad Institute Genome Sequencing Center for Infectious Disease"/>
            <person name="Wu L."/>
            <person name="Ma J."/>
        </authorList>
    </citation>
    <scope>NUCLEOTIDE SEQUENCE [LARGE SCALE GENOMIC DNA]</scope>
    <source>
        <strain evidence="4">JCM 19212</strain>
    </source>
</reference>
<dbReference type="Gene3D" id="3.40.50.150">
    <property type="entry name" value="Vaccinia Virus protein VP39"/>
    <property type="match status" value="1"/>
</dbReference>
<feature type="domain" description="Methyltransferase type 11" evidence="2">
    <location>
        <begin position="37"/>
        <end position="131"/>
    </location>
</feature>
<feature type="domain" description="Glycosyltransferase 2-like" evidence="1">
    <location>
        <begin position="466"/>
        <end position="590"/>
    </location>
</feature>
<dbReference type="SUPFAM" id="SSF53448">
    <property type="entry name" value="Nucleotide-diphospho-sugar transferases"/>
    <property type="match status" value="1"/>
</dbReference>
<proteinExistence type="predicted"/>
<gene>
    <name evidence="3" type="ORF">GCM10025759_08670</name>
</gene>